<dbReference type="Proteomes" id="UP000216752">
    <property type="component" value="Chromosome"/>
</dbReference>
<keyword evidence="4" id="KW-0408">Iron</keyword>
<evidence type="ECO:0000256" key="1">
    <source>
        <dbReference type="ARBA" id="ARBA00022448"/>
    </source>
</evidence>
<evidence type="ECO:0000256" key="3">
    <source>
        <dbReference type="ARBA" id="ARBA00022982"/>
    </source>
</evidence>
<sequence length="40" mass="4228">MAQLGEVFVCKLCGNEVTVTKAGGNPSIHCCGQEMTKKSK</sequence>
<feature type="domain" description="Desulfoferrodoxin N-terminal" evidence="5">
    <location>
        <begin position="4"/>
        <end position="37"/>
    </location>
</feature>
<accession>A0ABZ3IK84</accession>
<evidence type="ECO:0000256" key="2">
    <source>
        <dbReference type="ARBA" id="ARBA00022723"/>
    </source>
</evidence>
<keyword evidence="7" id="KW-1185">Reference proteome</keyword>
<dbReference type="Gene3D" id="2.20.28.100">
    <property type="entry name" value="Desulphoferrodoxin, N-terminal domain"/>
    <property type="match status" value="1"/>
</dbReference>
<evidence type="ECO:0000313" key="7">
    <source>
        <dbReference type="Proteomes" id="UP000216752"/>
    </source>
</evidence>
<dbReference type="InterPro" id="IPR004462">
    <property type="entry name" value="Desulfoferrodoxin_N"/>
</dbReference>
<keyword evidence="3" id="KW-0249">Electron transport</keyword>
<evidence type="ECO:0000313" key="6">
    <source>
        <dbReference type="EMBL" id="XFO66092.1"/>
    </source>
</evidence>
<dbReference type="RefSeq" id="WP_094605475.1">
    <property type="nucleotide sequence ID" value="NZ_CP155573.1"/>
</dbReference>
<dbReference type="InterPro" id="IPR038094">
    <property type="entry name" value="Desulfoferrodoxin_N_sf"/>
</dbReference>
<keyword evidence="1" id="KW-0813">Transport</keyword>
<proteinExistence type="predicted"/>
<keyword evidence="2" id="KW-0479">Metal-binding</keyword>
<name>A0ABZ3IK84_9FIRM</name>
<dbReference type="EMBL" id="CP155573">
    <property type="protein sequence ID" value="XFO66092.1"/>
    <property type="molecule type" value="Genomic_DNA"/>
</dbReference>
<gene>
    <name evidence="6" type="ORF">SPSIL_022420</name>
</gene>
<dbReference type="Pfam" id="PF06397">
    <property type="entry name" value="Desulfoferrod_N"/>
    <property type="match status" value="1"/>
</dbReference>
<dbReference type="SUPFAM" id="SSF57802">
    <property type="entry name" value="Rubredoxin-like"/>
    <property type="match status" value="1"/>
</dbReference>
<evidence type="ECO:0000256" key="4">
    <source>
        <dbReference type="ARBA" id="ARBA00023004"/>
    </source>
</evidence>
<evidence type="ECO:0000259" key="5">
    <source>
        <dbReference type="Pfam" id="PF06397"/>
    </source>
</evidence>
<protein>
    <recommendedName>
        <fullName evidence="5">Desulfoferrodoxin N-terminal domain-containing protein</fullName>
    </recommendedName>
</protein>
<reference evidence="6" key="1">
    <citation type="submission" date="2024-05" db="EMBL/GenBank/DDBJ databases">
        <title>Isolation and characterization of Sporomusa carbonis sp. nov., a carboxydotrophic hydrogenogen in the genus of Sporomusa isolated from a charcoal burning pile.</title>
        <authorList>
            <person name="Boeer T."/>
            <person name="Rosenbaum F."/>
            <person name="Eysell L."/>
            <person name="Mueller V."/>
            <person name="Daniel R."/>
            <person name="Poehlein A."/>
        </authorList>
    </citation>
    <scope>NUCLEOTIDE SEQUENCE [LARGE SCALE GENOMIC DNA]</scope>
    <source>
        <strain evidence="6">DSM 10669</strain>
    </source>
</reference>
<organism evidence="6 7">
    <name type="scientific">Sporomusa silvacetica DSM 10669</name>
    <dbReference type="NCBI Taxonomy" id="1123289"/>
    <lineage>
        <taxon>Bacteria</taxon>
        <taxon>Bacillati</taxon>
        <taxon>Bacillota</taxon>
        <taxon>Negativicutes</taxon>
        <taxon>Selenomonadales</taxon>
        <taxon>Sporomusaceae</taxon>
        <taxon>Sporomusa</taxon>
    </lineage>
</organism>